<proteinExistence type="predicted"/>
<evidence type="ECO:0000313" key="3">
    <source>
        <dbReference type="RefSeq" id="XP_055865142.1"/>
    </source>
</evidence>
<dbReference type="OrthoDB" id="10271524at2759"/>
<sequence length="169" mass="18579">MKTLFFLSAVLITLLCCLSKHADAQENECVQNGGHCIFMAAAVACYHQLQLSCGSNSYFCCKPNIRSLEEAERVIDLVGQTEMTPCEGQGNGSCLSIYSRIFCPQKLDLPCGDNSLYCCQMNKIARAIEKTECAKLETGVCLSVYSEIYCPKKLDTSCGDKSLYCCQLS</sequence>
<dbReference type="RefSeq" id="XP_055865142.1">
    <property type="nucleotide sequence ID" value="XM_056009167.1"/>
</dbReference>
<protein>
    <submittedName>
        <fullName evidence="3">Uncharacterized protein LOC106056234 isoform X1</fullName>
    </submittedName>
</protein>
<feature type="signal peptide" evidence="1">
    <location>
        <begin position="1"/>
        <end position="24"/>
    </location>
</feature>
<evidence type="ECO:0000313" key="2">
    <source>
        <dbReference type="Proteomes" id="UP001165740"/>
    </source>
</evidence>
<feature type="chain" id="PRO_5040726781" evidence="1">
    <location>
        <begin position="25"/>
        <end position="169"/>
    </location>
</feature>
<keyword evidence="2" id="KW-1185">Reference proteome</keyword>
<name>A0A9W2YQV5_BIOGL</name>
<dbReference type="Proteomes" id="UP001165740">
    <property type="component" value="Chromosome 13"/>
</dbReference>
<organism evidence="2 3">
    <name type="scientific">Biomphalaria glabrata</name>
    <name type="common">Bloodfluke planorb</name>
    <name type="synonym">Freshwater snail</name>
    <dbReference type="NCBI Taxonomy" id="6526"/>
    <lineage>
        <taxon>Eukaryota</taxon>
        <taxon>Metazoa</taxon>
        <taxon>Spiralia</taxon>
        <taxon>Lophotrochozoa</taxon>
        <taxon>Mollusca</taxon>
        <taxon>Gastropoda</taxon>
        <taxon>Heterobranchia</taxon>
        <taxon>Euthyneura</taxon>
        <taxon>Panpulmonata</taxon>
        <taxon>Hygrophila</taxon>
        <taxon>Lymnaeoidea</taxon>
        <taxon>Planorbidae</taxon>
        <taxon>Biomphalaria</taxon>
    </lineage>
</organism>
<keyword evidence="1" id="KW-0732">Signal</keyword>
<accession>A0A9W2YQV5</accession>
<evidence type="ECO:0000256" key="1">
    <source>
        <dbReference type="SAM" id="SignalP"/>
    </source>
</evidence>
<gene>
    <name evidence="3" type="primary">LOC106056234</name>
</gene>
<reference evidence="3" key="1">
    <citation type="submission" date="2025-08" db="UniProtKB">
        <authorList>
            <consortium name="RefSeq"/>
        </authorList>
    </citation>
    <scope>IDENTIFICATION</scope>
</reference>
<dbReference type="GeneID" id="106056234"/>
<dbReference type="AlphaFoldDB" id="A0A9W2YQV5"/>